<feature type="transmembrane region" description="Helical" evidence="9">
    <location>
        <begin position="216"/>
        <end position="234"/>
    </location>
</feature>
<comment type="subcellular location">
    <subcellularLocation>
        <location evidence="1">Mitochondrion inner membrane</location>
        <topology evidence="1">Multi-pass membrane protein</topology>
    </subcellularLocation>
</comment>
<dbReference type="PANTHER" id="PTHR13603:SF1">
    <property type="entry name" value="TRANSMEMBRANE PROTEIN 186"/>
    <property type="match status" value="1"/>
</dbReference>
<evidence type="ECO:0000256" key="3">
    <source>
        <dbReference type="ARBA" id="ARBA00014604"/>
    </source>
</evidence>
<evidence type="ECO:0000256" key="2">
    <source>
        <dbReference type="ARBA" id="ARBA00007020"/>
    </source>
</evidence>
<evidence type="ECO:0000256" key="6">
    <source>
        <dbReference type="ARBA" id="ARBA00022989"/>
    </source>
</evidence>
<keyword evidence="6 9" id="KW-1133">Transmembrane helix</keyword>
<comment type="similarity">
    <text evidence="2">Belongs to the TMEM186 family.</text>
</comment>
<evidence type="ECO:0000256" key="1">
    <source>
        <dbReference type="ARBA" id="ARBA00004448"/>
    </source>
</evidence>
<evidence type="ECO:0000313" key="11">
    <source>
        <dbReference type="Proteomes" id="UP000805418"/>
    </source>
</evidence>
<dbReference type="OrthoDB" id="6147888at2759"/>
<dbReference type="AlphaFoldDB" id="A0A8I3NSZ6"/>
<keyword evidence="11" id="KW-1185">Reference proteome</keyword>
<keyword evidence="4 9" id="KW-0812">Transmembrane</keyword>
<dbReference type="InterPro" id="IPR026571">
    <property type="entry name" value="Tmem186"/>
</dbReference>
<dbReference type="Reactome" id="R-CFA-6799198">
    <property type="pathway name" value="Complex I biogenesis"/>
</dbReference>
<keyword evidence="8 9" id="KW-0472">Membrane</keyword>
<dbReference type="InterPro" id="IPR045325">
    <property type="entry name" value="TMEM70/TMEM186/TMEM223"/>
</dbReference>
<gene>
    <name evidence="10" type="primary">TMEM186</name>
</gene>
<dbReference type="Pfam" id="PF06979">
    <property type="entry name" value="TMEM70"/>
    <property type="match status" value="1"/>
</dbReference>
<keyword evidence="5" id="KW-0999">Mitochondrion inner membrane</keyword>
<dbReference type="GeneID" id="119872200"/>
<dbReference type="GeneTree" id="ENSGT00390000000087"/>
<dbReference type="RefSeq" id="XP_038525137.1">
    <property type="nucleotide sequence ID" value="XM_038669209.1"/>
</dbReference>
<sequence length="353" mass="39982">MRACGPGPGEGGVEDAGAENKLTSENLAEGFRLFKMAFDFFSDMDPSVIRALRLKQMVEEGLVPYRIIFREMKKQKSQTRLQCISVKLPQACLPLLPALQPPPPVPPLRPQGQPLCLPVLSLLSREMVRRMKAFPLIRFHVAALLRAVPRLPGPAAAWRRPICGLWCRTGQDPGRWLGSRAPTLKEKAAGTEAEKFQIIYRFDAIRTFGYLSRLKVAQTALTLLALPPGFYWYSHGLMTLSSLYFAGGIAGFALAMLCWMSHFFRRLVGILYVNEAGTVLRVAHLTFWGRRQDTDWPVADVVPMTETSDRPQELFMRIQQYSGKQTFYLTLRYGRVLDRERFTRVFGTLDTPK</sequence>
<name>A0A8I3NSZ6_CANLF</name>
<dbReference type="Reactome" id="R-CFA-611105">
    <property type="pathway name" value="Respiratory electron transport"/>
</dbReference>
<organism evidence="10 11">
    <name type="scientific">Canis lupus familiaris</name>
    <name type="common">Dog</name>
    <name type="synonym">Canis familiaris</name>
    <dbReference type="NCBI Taxonomy" id="9615"/>
    <lineage>
        <taxon>Eukaryota</taxon>
        <taxon>Metazoa</taxon>
        <taxon>Chordata</taxon>
        <taxon>Craniata</taxon>
        <taxon>Vertebrata</taxon>
        <taxon>Euteleostomi</taxon>
        <taxon>Mammalia</taxon>
        <taxon>Eutheria</taxon>
        <taxon>Laurasiatheria</taxon>
        <taxon>Carnivora</taxon>
        <taxon>Caniformia</taxon>
        <taxon>Canidae</taxon>
        <taxon>Canis</taxon>
    </lineage>
</organism>
<dbReference type="GO" id="GO:0005743">
    <property type="term" value="C:mitochondrial inner membrane"/>
    <property type="evidence" value="ECO:0007669"/>
    <property type="project" value="UniProtKB-SubCell"/>
</dbReference>
<reference evidence="10" key="3">
    <citation type="submission" date="2025-09" db="UniProtKB">
        <authorList>
            <consortium name="Ensembl"/>
        </authorList>
    </citation>
    <scope>IDENTIFICATION</scope>
    <source>
        <strain evidence="10">Boxer</strain>
    </source>
</reference>
<proteinExistence type="inferred from homology"/>
<reference evidence="10" key="1">
    <citation type="submission" date="2020-03" db="EMBL/GenBank/DDBJ databases">
        <title>Long-read based genome assembly of a Labrador retriever dog.</title>
        <authorList>
            <person name="Eory L."/>
            <person name="Zhang W."/>
            <person name="Schoenebeck J."/>
        </authorList>
    </citation>
    <scope>NUCLEOTIDE SEQUENCE [LARGE SCALE GENOMIC DNA]</scope>
    <source>
        <strain evidence="10">Labrador retriever</strain>
    </source>
</reference>
<evidence type="ECO:0000256" key="9">
    <source>
        <dbReference type="SAM" id="Phobius"/>
    </source>
</evidence>
<keyword evidence="7" id="KW-0496">Mitochondrion</keyword>
<evidence type="ECO:0000256" key="5">
    <source>
        <dbReference type="ARBA" id="ARBA00022792"/>
    </source>
</evidence>
<evidence type="ECO:0000313" key="10">
    <source>
        <dbReference type="Ensembl" id="ENSCAFP00845019742.1"/>
    </source>
</evidence>
<accession>A0A8I3NSZ6</accession>
<dbReference type="PANTHER" id="PTHR13603">
    <property type="entry name" value="TRANSMEMBRANE PROTEIN 186"/>
    <property type="match status" value="1"/>
</dbReference>
<feature type="transmembrane region" description="Helical" evidence="9">
    <location>
        <begin position="240"/>
        <end position="260"/>
    </location>
</feature>
<evidence type="ECO:0000256" key="7">
    <source>
        <dbReference type="ARBA" id="ARBA00023128"/>
    </source>
</evidence>
<dbReference type="Ensembl" id="ENSCAFT00845025092.1">
    <property type="protein sequence ID" value="ENSCAFP00845019742.1"/>
    <property type="gene ID" value="ENSCAFG00845014033.1"/>
</dbReference>
<dbReference type="GO" id="GO:0005739">
    <property type="term" value="C:mitochondrion"/>
    <property type="evidence" value="ECO:0000318"/>
    <property type="project" value="GO_Central"/>
</dbReference>
<protein>
    <recommendedName>
        <fullName evidence="3">Transmembrane protein 186</fullName>
    </recommendedName>
</protein>
<reference evidence="10" key="2">
    <citation type="submission" date="2025-08" db="UniProtKB">
        <authorList>
            <consortium name="Ensembl"/>
        </authorList>
    </citation>
    <scope>IDENTIFICATION</scope>
    <source>
        <strain evidence="10">Boxer</strain>
    </source>
</reference>
<evidence type="ECO:0000256" key="4">
    <source>
        <dbReference type="ARBA" id="ARBA00022692"/>
    </source>
</evidence>
<dbReference type="CTD" id="25880"/>
<dbReference type="Proteomes" id="UP000805418">
    <property type="component" value="Chromosome 6"/>
</dbReference>
<evidence type="ECO:0000256" key="8">
    <source>
        <dbReference type="ARBA" id="ARBA00023136"/>
    </source>
</evidence>